<accession>A0A6I9RBQ3</accession>
<sequence length="133" mass="14365">MRLLEFVSCGHRTVLPEDSPPSRRRMKEAPLPSPRLTEETAAPPLSLTTCAYAEKRRRRSASPWRPSLVAIAEDGTPTATAGVAANGAGRGGGSRMSKAKSTGRVLARTQRDDFQHYGVPTVLPTFSPTAFLF</sequence>
<protein>
    <submittedName>
        <fullName evidence="3">Uncharacterized protein LOC105046941</fullName>
    </submittedName>
</protein>
<dbReference type="GeneID" id="105046941"/>
<dbReference type="InParanoid" id="A0A6I9RBQ3"/>
<gene>
    <name evidence="3" type="primary">LOC105046941</name>
</gene>
<keyword evidence="2" id="KW-1185">Reference proteome</keyword>
<evidence type="ECO:0000256" key="1">
    <source>
        <dbReference type="SAM" id="MobiDB-lite"/>
    </source>
</evidence>
<dbReference type="PANTHER" id="PTHR35318:SF2">
    <property type="entry name" value="OS08G0138900 PROTEIN"/>
    <property type="match status" value="1"/>
</dbReference>
<organism evidence="2 3">
    <name type="scientific">Elaeis guineensis var. tenera</name>
    <name type="common">Oil palm</name>
    <dbReference type="NCBI Taxonomy" id="51953"/>
    <lineage>
        <taxon>Eukaryota</taxon>
        <taxon>Viridiplantae</taxon>
        <taxon>Streptophyta</taxon>
        <taxon>Embryophyta</taxon>
        <taxon>Tracheophyta</taxon>
        <taxon>Spermatophyta</taxon>
        <taxon>Magnoliopsida</taxon>
        <taxon>Liliopsida</taxon>
        <taxon>Arecaceae</taxon>
        <taxon>Arecoideae</taxon>
        <taxon>Cocoseae</taxon>
        <taxon>Elaeidinae</taxon>
        <taxon>Elaeis</taxon>
    </lineage>
</organism>
<reference evidence="3" key="1">
    <citation type="submission" date="2025-08" db="UniProtKB">
        <authorList>
            <consortium name="RefSeq"/>
        </authorList>
    </citation>
    <scope>IDENTIFICATION</scope>
</reference>
<dbReference type="RefSeq" id="XP_010923997.1">
    <property type="nucleotide sequence ID" value="XM_010925695.3"/>
</dbReference>
<feature type="region of interest" description="Disordered" evidence="1">
    <location>
        <begin position="10"/>
        <end position="47"/>
    </location>
</feature>
<proteinExistence type="predicted"/>
<dbReference type="Proteomes" id="UP000504607">
    <property type="component" value="Chromosome 6"/>
</dbReference>
<dbReference type="AlphaFoldDB" id="A0A6I9RBQ3"/>
<dbReference type="KEGG" id="egu:105046941"/>
<evidence type="ECO:0000313" key="3">
    <source>
        <dbReference type="RefSeq" id="XP_010923997.1"/>
    </source>
</evidence>
<dbReference type="PANTHER" id="PTHR35318">
    <property type="entry name" value="BNAA10G08410D PROTEIN"/>
    <property type="match status" value="1"/>
</dbReference>
<feature type="region of interest" description="Disordered" evidence="1">
    <location>
        <begin position="79"/>
        <end position="105"/>
    </location>
</feature>
<name>A0A6I9RBQ3_ELAGV</name>
<dbReference type="OrthoDB" id="1917265at2759"/>
<evidence type="ECO:0000313" key="2">
    <source>
        <dbReference type="Proteomes" id="UP000504607"/>
    </source>
</evidence>